<dbReference type="SUPFAM" id="SSF52096">
    <property type="entry name" value="ClpP/crotonase"/>
    <property type="match status" value="1"/>
</dbReference>
<evidence type="ECO:0000313" key="2">
    <source>
        <dbReference type="Proteomes" id="UP000789342"/>
    </source>
</evidence>
<accession>A0A9N8VT95</accession>
<name>A0A9N8VT95_9GLOM</name>
<organism evidence="1 2">
    <name type="scientific">Acaulospora morrowiae</name>
    <dbReference type="NCBI Taxonomy" id="94023"/>
    <lineage>
        <taxon>Eukaryota</taxon>
        <taxon>Fungi</taxon>
        <taxon>Fungi incertae sedis</taxon>
        <taxon>Mucoromycota</taxon>
        <taxon>Glomeromycotina</taxon>
        <taxon>Glomeromycetes</taxon>
        <taxon>Diversisporales</taxon>
        <taxon>Acaulosporaceae</taxon>
        <taxon>Acaulospora</taxon>
    </lineage>
</organism>
<sequence length="632" mass="71238">MILGIINAVKCYHVTSSLESYSRKSFDGCKNLHEEFVRTNTATWENAKACFETFPYDFEIANETINTLKGLFGGFYSFLNQAKEEPKPGFTFKPIDLLDEFDKLLKKKYEKEFDFWHDVASIIFSLRDAHVGIINLCYDAFIFDQRLSLYSAVIDGKQIIKVFNDIEDPTNVDCQVTEIDGDPALDVIVEFARDKIRTSRDLGVRFNNALASLTLEGGVIKLDSLSRQFSLRSRLPPTPTISYALECPGNVKKNFTRQWFVSDPRSVRKNFTDSASYRKALCTRPSDNKKGSTISSVSYEDKIFELELSEGNLTVDAHIARFYTLQDFGVVVISTEDISSYNISLINDTLIKLNDGFQDFARKGIKKVVLDLTNNKGGELIVSEYILVLLFPDITPSFPADQRLTDLNELAISTASDNSSTAVNSKFSMRLRLLAENKKVFTSVQKFFGSNCFTRGGVHGRYSTKYFYDIESIARRNKARVQQGTDPVPLNWTRDNLIILTNGACGSACATITQILVEKKEIKTVAVGGLLSQPQLSYSSFPGGVIFTSDQLLHELNQIGLNRSTNSLIPDNFPQLILTSMSIDEFYSSTLDNVVLEFFPRPSDYRLYYDEQSMRDPSKLWIQAANLIGKDS</sequence>
<dbReference type="OrthoDB" id="27214at2759"/>
<dbReference type="PANTHER" id="PTHR37049:SF4">
    <property type="entry name" value="RHODANESE DOMAIN-CONTAINING PROTEIN"/>
    <property type="match status" value="1"/>
</dbReference>
<protein>
    <submittedName>
        <fullName evidence="1">1000_t:CDS:1</fullName>
    </submittedName>
</protein>
<dbReference type="AlphaFoldDB" id="A0A9N8VT95"/>
<dbReference type="InterPro" id="IPR029045">
    <property type="entry name" value="ClpP/crotonase-like_dom_sf"/>
</dbReference>
<dbReference type="InterPro" id="IPR052766">
    <property type="entry name" value="S41A_metabolite_peptidase"/>
</dbReference>
<gene>
    <name evidence="1" type="ORF">AMORRO_LOCUS1425</name>
</gene>
<dbReference type="EMBL" id="CAJVPV010000531">
    <property type="protein sequence ID" value="CAG8461650.1"/>
    <property type="molecule type" value="Genomic_DNA"/>
</dbReference>
<comment type="caution">
    <text evidence="1">The sequence shown here is derived from an EMBL/GenBank/DDBJ whole genome shotgun (WGS) entry which is preliminary data.</text>
</comment>
<dbReference type="Gene3D" id="3.90.226.10">
    <property type="entry name" value="2-enoyl-CoA Hydratase, Chain A, domain 1"/>
    <property type="match status" value="1"/>
</dbReference>
<dbReference type="Proteomes" id="UP000789342">
    <property type="component" value="Unassembled WGS sequence"/>
</dbReference>
<reference evidence="1" key="1">
    <citation type="submission" date="2021-06" db="EMBL/GenBank/DDBJ databases">
        <authorList>
            <person name="Kallberg Y."/>
            <person name="Tangrot J."/>
            <person name="Rosling A."/>
        </authorList>
    </citation>
    <scope>NUCLEOTIDE SEQUENCE</scope>
    <source>
        <strain evidence="1">CL551</strain>
    </source>
</reference>
<proteinExistence type="predicted"/>
<keyword evidence="2" id="KW-1185">Reference proteome</keyword>
<dbReference type="PANTHER" id="PTHR37049">
    <property type="entry name" value="PEPTIDASE S41 FAMILY PROTEIN"/>
    <property type="match status" value="1"/>
</dbReference>
<evidence type="ECO:0000313" key="1">
    <source>
        <dbReference type="EMBL" id="CAG8461650.1"/>
    </source>
</evidence>